<reference evidence="2 3" key="1">
    <citation type="submission" date="2019-12" db="EMBL/GenBank/DDBJ databases">
        <title>Nocardia sp. nov. ET3-3 isolated from soil.</title>
        <authorList>
            <person name="Kanchanasin P."/>
            <person name="Tanasupawat S."/>
            <person name="Yuki M."/>
            <person name="Kudo T."/>
        </authorList>
    </citation>
    <scope>NUCLEOTIDE SEQUENCE [LARGE SCALE GENOMIC DNA]</scope>
    <source>
        <strain evidence="2 3">ET3-3</strain>
    </source>
</reference>
<keyword evidence="1" id="KW-1133">Transmembrane helix</keyword>
<evidence type="ECO:0000256" key="1">
    <source>
        <dbReference type="SAM" id="Phobius"/>
    </source>
</evidence>
<dbReference type="RefSeq" id="WP_157392566.1">
    <property type="nucleotide sequence ID" value="NZ_WRPP01000011.1"/>
</dbReference>
<comment type="caution">
    <text evidence="2">The sequence shown here is derived from an EMBL/GenBank/DDBJ whole genome shotgun (WGS) entry which is preliminary data.</text>
</comment>
<evidence type="ECO:0000313" key="2">
    <source>
        <dbReference type="EMBL" id="MVU82982.1"/>
    </source>
</evidence>
<accession>A0A7K1V917</accession>
<keyword evidence="3" id="KW-1185">Reference proteome</keyword>
<keyword evidence="1" id="KW-0812">Transmembrane</keyword>
<evidence type="ECO:0000313" key="3">
    <source>
        <dbReference type="Proteomes" id="UP000466794"/>
    </source>
</evidence>
<feature type="transmembrane region" description="Helical" evidence="1">
    <location>
        <begin position="29"/>
        <end position="50"/>
    </location>
</feature>
<gene>
    <name evidence="2" type="ORF">GPX89_37810</name>
</gene>
<dbReference type="AlphaFoldDB" id="A0A7K1V917"/>
<organism evidence="2 3">
    <name type="scientific">Nocardia terrae</name>
    <dbReference type="NCBI Taxonomy" id="2675851"/>
    <lineage>
        <taxon>Bacteria</taxon>
        <taxon>Bacillati</taxon>
        <taxon>Actinomycetota</taxon>
        <taxon>Actinomycetes</taxon>
        <taxon>Mycobacteriales</taxon>
        <taxon>Nocardiaceae</taxon>
        <taxon>Nocardia</taxon>
    </lineage>
</organism>
<name>A0A7K1V917_9NOCA</name>
<dbReference type="Proteomes" id="UP000466794">
    <property type="component" value="Unassembled WGS sequence"/>
</dbReference>
<sequence>MFAIVAAVLFAIALLLELADRTTGTAVNVFVIAGLLGLALHMAGFSARVSRPRQWGSRSRWGRRRV</sequence>
<protein>
    <submittedName>
        <fullName evidence="2">Uncharacterized protein</fullName>
    </submittedName>
</protein>
<dbReference type="EMBL" id="WRPP01000011">
    <property type="protein sequence ID" value="MVU82982.1"/>
    <property type="molecule type" value="Genomic_DNA"/>
</dbReference>
<keyword evidence="1" id="KW-0472">Membrane</keyword>
<proteinExistence type="predicted"/>